<evidence type="ECO:0000313" key="4">
    <source>
        <dbReference type="WBParaSite" id="Gr19_v10_g1421.t1"/>
    </source>
</evidence>
<name>A0A914H5F3_GLORO</name>
<proteinExistence type="predicted"/>
<organism evidence="2 3">
    <name type="scientific">Globodera rostochiensis</name>
    <name type="common">Golden nematode worm</name>
    <name type="synonym">Heterodera rostochiensis</name>
    <dbReference type="NCBI Taxonomy" id="31243"/>
    <lineage>
        <taxon>Eukaryota</taxon>
        <taxon>Metazoa</taxon>
        <taxon>Ecdysozoa</taxon>
        <taxon>Nematoda</taxon>
        <taxon>Chromadorea</taxon>
        <taxon>Rhabditida</taxon>
        <taxon>Tylenchina</taxon>
        <taxon>Tylenchomorpha</taxon>
        <taxon>Tylenchoidea</taxon>
        <taxon>Heteroderidae</taxon>
        <taxon>Heteroderinae</taxon>
        <taxon>Globodera</taxon>
    </lineage>
</organism>
<protein>
    <submittedName>
        <fullName evidence="3 4">Uncharacterized protein</fullName>
    </submittedName>
</protein>
<dbReference type="Proteomes" id="UP000887572">
    <property type="component" value="Unplaced"/>
</dbReference>
<evidence type="ECO:0000313" key="2">
    <source>
        <dbReference type="Proteomes" id="UP000887572"/>
    </source>
</evidence>
<dbReference type="WBParaSite" id="Gr19_v10_g1416.t1">
    <property type="protein sequence ID" value="Gr19_v10_g1416.t1"/>
    <property type="gene ID" value="Gr19_v10_g1416"/>
</dbReference>
<sequence>MRAPKHLFCTFSLAPADQSIPSVRSDQKHRSATSSLIKKATSARLQNCATGERIGEAELSFVTNGRQGRDNIGIGGQKDEEQKEGEDNWQ</sequence>
<evidence type="ECO:0000313" key="3">
    <source>
        <dbReference type="WBParaSite" id="Gr19_v10_g1416.t1"/>
    </source>
</evidence>
<feature type="region of interest" description="Disordered" evidence="1">
    <location>
        <begin position="64"/>
        <end position="90"/>
    </location>
</feature>
<accession>A0A914H5F3</accession>
<dbReference type="AlphaFoldDB" id="A0A914H5F3"/>
<reference evidence="3 4" key="1">
    <citation type="submission" date="2022-11" db="UniProtKB">
        <authorList>
            <consortium name="WormBaseParasite"/>
        </authorList>
    </citation>
    <scope>IDENTIFICATION</scope>
</reference>
<keyword evidence="2" id="KW-1185">Reference proteome</keyword>
<evidence type="ECO:0000256" key="1">
    <source>
        <dbReference type="SAM" id="MobiDB-lite"/>
    </source>
</evidence>
<dbReference type="WBParaSite" id="Gr19_v10_g1421.t1">
    <property type="protein sequence ID" value="Gr19_v10_g1421.t1"/>
    <property type="gene ID" value="Gr19_v10_g1421"/>
</dbReference>